<dbReference type="CDD" id="cd01887">
    <property type="entry name" value="IF2_eIF5B"/>
    <property type="match status" value="1"/>
</dbReference>
<evidence type="ECO:0000256" key="2">
    <source>
        <dbReference type="ARBA" id="ARBA00022540"/>
    </source>
</evidence>
<keyword evidence="4" id="KW-0648">Protein biosynthesis</keyword>
<organism evidence="11 12">
    <name type="scientific">Ficus carica</name>
    <name type="common">Common fig</name>
    <dbReference type="NCBI Taxonomy" id="3494"/>
    <lineage>
        <taxon>Eukaryota</taxon>
        <taxon>Viridiplantae</taxon>
        <taxon>Streptophyta</taxon>
        <taxon>Embryophyta</taxon>
        <taxon>Tracheophyta</taxon>
        <taxon>Spermatophyta</taxon>
        <taxon>Magnoliopsida</taxon>
        <taxon>eudicotyledons</taxon>
        <taxon>Gunneridae</taxon>
        <taxon>Pentapetalae</taxon>
        <taxon>rosids</taxon>
        <taxon>fabids</taxon>
        <taxon>Rosales</taxon>
        <taxon>Moraceae</taxon>
        <taxon>Ficeae</taxon>
        <taxon>Ficus</taxon>
    </lineage>
</organism>
<protein>
    <recommendedName>
        <fullName evidence="7">Translation initiation factor IF-2, chloroplastic</fullName>
    </recommendedName>
</protein>
<dbReference type="InterPro" id="IPR027417">
    <property type="entry name" value="P-loop_NTPase"/>
</dbReference>
<dbReference type="InterPro" id="IPR006847">
    <property type="entry name" value="IF2_N"/>
</dbReference>
<feature type="chain" id="PRO_5041681635" description="Translation initiation factor IF-2, chloroplastic" evidence="9">
    <location>
        <begin position="16"/>
        <end position="1019"/>
    </location>
</feature>
<evidence type="ECO:0000256" key="6">
    <source>
        <dbReference type="ARBA" id="ARBA00025162"/>
    </source>
</evidence>
<feature type="compositionally biased region" description="Polar residues" evidence="8">
    <location>
        <begin position="83"/>
        <end position="94"/>
    </location>
</feature>
<dbReference type="FunFam" id="3.40.50.10050:FF:000001">
    <property type="entry name" value="Translation initiation factor IF-2"/>
    <property type="match status" value="1"/>
</dbReference>
<feature type="compositionally biased region" description="Low complexity" evidence="8">
    <location>
        <begin position="180"/>
        <end position="191"/>
    </location>
</feature>
<keyword evidence="2" id="KW-0396">Initiation factor</keyword>
<dbReference type="Gene3D" id="2.40.30.10">
    <property type="entry name" value="Translation factors"/>
    <property type="match status" value="2"/>
</dbReference>
<keyword evidence="9" id="KW-0732">Signal</keyword>
<evidence type="ECO:0000256" key="5">
    <source>
        <dbReference type="ARBA" id="ARBA00023134"/>
    </source>
</evidence>
<dbReference type="FunFam" id="2.40.30.10:FF:000054">
    <property type="entry name" value="Translation initiation factor IF-2"/>
    <property type="match status" value="1"/>
</dbReference>
<dbReference type="PRINTS" id="PR00315">
    <property type="entry name" value="ELONGATNFCT"/>
</dbReference>
<reference evidence="11" key="1">
    <citation type="submission" date="2023-07" db="EMBL/GenBank/DDBJ databases">
        <title>draft genome sequence of fig (Ficus carica).</title>
        <authorList>
            <person name="Takahashi T."/>
            <person name="Nishimura K."/>
        </authorList>
    </citation>
    <scope>NUCLEOTIDE SEQUENCE</scope>
</reference>
<dbReference type="InterPro" id="IPR005225">
    <property type="entry name" value="Small_GTP-bd"/>
</dbReference>
<evidence type="ECO:0000256" key="1">
    <source>
        <dbReference type="ARBA" id="ARBA00007733"/>
    </source>
</evidence>
<keyword evidence="12" id="KW-1185">Reference proteome</keyword>
<feature type="compositionally biased region" description="Polar residues" evidence="8">
    <location>
        <begin position="121"/>
        <end position="132"/>
    </location>
</feature>
<dbReference type="HAMAP" id="MF_00100_B">
    <property type="entry name" value="IF_2_B"/>
    <property type="match status" value="1"/>
</dbReference>
<dbReference type="Pfam" id="PF04760">
    <property type="entry name" value="IF2_N"/>
    <property type="match status" value="1"/>
</dbReference>
<sequence>MQGTIASMASLVSLGSVLVVGPSERSHSFVRRVALSRRTPFKSNPKRWHSVSVSVCKYSATTTDFVAAADQADALSLDSNPTFTSRASNDSANGQPDFVLKPPRKPVLKPSDSNDEPLLGVSSTGWDSSAICSDSDDEEERGKVIESLGEVLEKAEKLETSTSGELGSSKRDSGSVNKPATSNASTSSRNAEPLNSPTSSKAKTLKSVWRKGDSVAVRKVVKESSNSKPDKRVDREEQKSQTPASLRPPQPPLRPQPKLQSKPSVAPPTLKKPVILKDVGAAPKSQVTDESGRTKVRKQPILIDKFASKRPVVDPLIAQAVLGPTKPAKGPPPGKFKDEYRKKNVPAGGSRRRMVQDDVEIPDEESSELNVSIPGAARKGRKWSKASRKAARLRAAKEAAPVKVEILEVGEKGMLIEELAYNLAISEGEILGYLYSKGIKPDGVQTVDRDIVKMVCKEYDVEVIDADPVKVEEMARKKEFLDEDDLDKLEDRPPVLTIMGHVDHGKTTLLDCIRKSKVASSEAGGITQGIGAYKVLVPIDGKSQPCVFLDTPGHEAFGAMRARGARVTDIAIIVVAADDGIRPQTNEAIAHAKAAGVPIVIAINKIDREGANPERVMQELSSIGLMPEDWGGDVPMVQISALKGENVSELLETVMLVAELQELKANPHRSAKGTVIEAGLHKSKGPVATLIVQNGNLKIGDIVVCGEAFGKVRALFDDDGKRVNEAGPSIPVQVIGLNKVPISGDEFEVVGSLDIAREKAESRAESLWQERISAKAGDGKVTLSSLASAVAAGKLSGLDLHQLNIIMKVDVQGSIEAVRQALRTLPQDNVTLKFLLEATGDLSTSDVDLAVASKAIILGFNIKVPGSVKSYADNKGVEIRLYRVIYELIDDVRNAMEGLLEPVEEQVTIGSAEVRAVFSSGSGRVAGCMVMEGKVVTGCGVRVVRKGKVVHVGVLDSLRRVKEIVKEVNAGLECGIGVEEFDDWEEGDRIEAFNTVEKRRTLEEASASIAAALEGGVGL</sequence>
<evidence type="ECO:0000259" key="10">
    <source>
        <dbReference type="PROSITE" id="PS51722"/>
    </source>
</evidence>
<feature type="region of interest" description="Disordered" evidence="8">
    <location>
        <begin position="155"/>
        <end position="295"/>
    </location>
</feature>
<evidence type="ECO:0000256" key="9">
    <source>
        <dbReference type="SAM" id="SignalP"/>
    </source>
</evidence>
<dbReference type="EMBL" id="BTGU01000173">
    <property type="protein sequence ID" value="GMN64246.1"/>
    <property type="molecule type" value="Genomic_DNA"/>
</dbReference>
<evidence type="ECO:0000256" key="3">
    <source>
        <dbReference type="ARBA" id="ARBA00022741"/>
    </source>
</evidence>
<dbReference type="InterPro" id="IPR009000">
    <property type="entry name" value="Transl_B-barrel_sf"/>
</dbReference>
<dbReference type="Pfam" id="PF00009">
    <property type="entry name" value="GTP_EFTU"/>
    <property type="match status" value="1"/>
</dbReference>
<feature type="domain" description="Tr-type G" evidence="10">
    <location>
        <begin position="491"/>
        <end position="664"/>
    </location>
</feature>
<dbReference type="SUPFAM" id="SSF50447">
    <property type="entry name" value="Translation proteins"/>
    <property type="match status" value="2"/>
</dbReference>
<dbReference type="CDD" id="cd03702">
    <property type="entry name" value="IF2_mtIF2_II"/>
    <property type="match status" value="1"/>
</dbReference>
<dbReference type="InterPro" id="IPR023115">
    <property type="entry name" value="TIF_IF2_dom3"/>
</dbReference>
<dbReference type="InterPro" id="IPR000178">
    <property type="entry name" value="TF_IF2_bacterial-like"/>
</dbReference>
<dbReference type="NCBIfam" id="TIGR00231">
    <property type="entry name" value="small_GTP"/>
    <property type="match status" value="1"/>
</dbReference>
<feature type="signal peptide" evidence="9">
    <location>
        <begin position="1"/>
        <end position="15"/>
    </location>
</feature>
<dbReference type="Gene3D" id="3.40.50.300">
    <property type="entry name" value="P-loop containing nucleotide triphosphate hydrolases"/>
    <property type="match status" value="1"/>
</dbReference>
<dbReference type="Gene3D" id="3.40.50.10050">
    <property type="entry name" value="Translation initiation factor IF- 2, domain 3"/>
    <property type="match status" value="1"/>
</dbReference>
<comment type="similarity">
    <text evidence="1">Belongs to the TRAFAC class translation factor GTPase superfamily. Classic translation factor GTPase family. IF-2 subfamily.</text>
</comment>
<dbReference type="PANTHER" id="PTHR43381:SF5">
    <property type="entry name" value="TR-TYPE G DOMAIN-CONTAINING PROTEIN"/>
    <property type="match status" value="1"/>
</dbReference>
<dbReference type="GO" id="GO:0005525">
    <property type="term" value="F:GTP binding"/>
    <property type="evidence" value="ECO:0007669"/>
    <property type="project" value="UniProtKB-KW"/>
</dbReference>
<dbReference type="Gramene" id="FCD_00016023-RA">
    <property type="protein sequence ID" value="FCD_00016023-RA:cds"/>
    <property type="gene ID" value="FCD_00016023"/>
</dbReference>
<keyword evidence="3" id="KW-0547">Nucleotide-binding</keyword>
<feature type="compositionally biased region" description="Basic and acidic residues" evidence="8">
    <location>
        <begin position="228"/>
        <end position="239"/>
    </location>
</feature>
<dbReference type="PANTHER" id="PTHR43381">
    <property type="entry name" value="TRANSLATION INITIATION FACTOR IF-2-RELATED"/>
    <property type="match status" value="1"/>
</dbReference>
<dbReference type="GO" id="GO:0005737">
    <property type="term" value="C:cytoplasm"/>
    <property type="evidence" value="ECO:0007669"/>
    <property type="project" value="TreeGrafter"/>
</dbReference>
<feature type="region of interest" description="Disordered" evidence="8">
    <location>
        <begin position="323"/>
        <end position="354"/>
    </location>
</feature>
<dbReference type="FunFam" id="2.40.30.10:FF:000008">
    <property type="entry name" value="Translation initiation factor IF-2"/>
    <property type="match status" value="1"/>
</dbReference>
<evidence type="ECO:0000313" key="11">
    <source>
        <dbReference type="EMBL" id="GMN64246.1"/>
    </source>
</evidence>
<dbReference type="InterPro" id="IPR000795">
    <property type="entry name" value="T_Tr_GTP-bd_dom"/>
</dbReference>
<dbReference type="InterPro" id="IPR036925">
    <property type="entry name" value="TIF_IF2_dom3_sf"/>
</dbReference>
<dbReference type="CDD" id="cd03692">
    <property type="entry name" value="mtIF2_IVc"/>
    <property type="match status" value="1"/>
</dbReference>
<dbReference type="Pfam" id="PF22042">
    <property type="entry name" value="EF-G_D2"/>
    <property type="match status" value="1"/>
</dbReference>
<dbReference type="PROSITE" id="PS51722">
    <property type="entry name" value="G_TR_2"/>
    <property type="match status" value="1"/>
</dbReference>
<dbReference type="InterPro" id="IPR044145">
    <property type="entry name" value="IF2_II"/>
</dbReference>
<proteinExistence type="inferred from homology"/>
<accession>A0AA88E1S0</accession>
<dbReference type="SUPFAM" id="SSF52156">
    <property type="entry name" value="Initiation factor IF2/eIF5b, domain 3"/>
    <property type="match status" value="1"/>
</dbReference>
<dbReference type="Pfam" id="PF11987">
    <property type="entry name" value="IF-2"/>
    <property type="match status" value="1"/>
</dbReference>
<dbReference type="GO" id="GO:0003743">
    <property type="term" value="F:translation initiation factor activity"/>
    <property type="evidence" value="ECO:0007669"/>
    <property type="project" value="UniProtKB-KW"/>
</dbReference>
<feature type="compositionally biased region" description="Pro residues" evidence="8">
    <location>
        <begin position="246"/>
        <end position="255"/>
    </location>
</feature>
<evidence type="ECO:0000313" key="12">
    <source>
        <dbReference type="Proteomes" id="UP001187192"/>
    </source>
</evidence>
<dbReference type="PROSITE" id="PS01176">
    <property type="entry name" value="IF2"/>
    <property type="match status" value="1"/>
</dbReference>
<comment type="caution">
    <text evidence="11">The sequence shown here is derived from an EMBL/GenBank/DDBJ whole genome shotgun (WGS) entry which is preliminary data.</text>
</comment>
<comment type="function">
    <text evidence="6">One of the essential components for the initiation of protein synthesis. Protects formylmethionyl-tRNA from spontaneous hydrolysis and promotes its binding to the 30S ribosomal subunits. Also involved in the hydrolysis of GTP during the formation of the 70S ribosomal complex.</text>
</comment>
<evidence type="ECO:0000256" key="7">
    <source>
        <dbReference type="ARBA" id="ARBA00044105"/>
    </source>
</evidence>
<keyword evidence="5" id="KW-0342">GTP-binding</keyword>
<dbReference type="InterPro" id="IPR053905">
    <property type="entry name" value="EF-G-like_DII"/>
</dbReference>
<feature type="compositionally biased region" description="Polar residues" evidence="8">
    <location>
        <begin position="193"/>
        <end position="202"/>
    </location>
</feature>
<dbReference type="InterPro" id="IPR015760">
    <property type="entry name" value="TIF_IF2"/>
</dbReference>
<dbReference type="FunFam" id="3.40.50.300:FF:000019">
    <property type="entry name" value="Translation initiation factor IF-2"/>
    <property type="match status" value="1"/>
</dbReference>
<feature type="region of interest" description="Disordered" evidence="8">
    <location>
        <begin position="83"/>
        <end position="142"/>
    </location>
</feature>
<dbReference type="GO" id="GO:0003924">
    <property type="term" value="F:GTPase activity"/>
    <property type="evidence" value="ECO:0007669"/>
    <property type="project" value="InterPro"/>
</dbReference>
<name>A0AA88E1S0_FICCA</name>
<gene>
    <name evidence="11" type="ORF">TIFTF001_033306</name>
</gene>
<dbReference type="Proteomes" id="UP001187192">
    <property type="component" value="Unassembled WGS sequence"/>
</dbReference>
<dbReference type="AlphaFoldDB" id="A0AA88E1S0"/>
<evidence type="ECO:0000256" key="4">
    <source>
        <dbReference type="ARBA" id="ARBA00022917"/>
    </source>
</evidence>
<evidence type="ECO:0000256" key="8">
    <source>
        <dbReference type="SAM" id="MobiDB-lite"/>
    </source>
</evidence>
<dbReference type="NCBIfam" id="TIGR00487">
    <property type="entry name" value="IF-2"/>
    <property type="match status" value="1"/>
</dbReference>
<dbReference type="SUPFAM" id="SSF52540">
    <property type="entry name" value="P-loop containing nucleoside triphosphate hydrolases"/>
    <property type="match status" value="1"/>
</dbReference>